<dbReference type="InterPro" id="IPR001227">
    <property type="entry name" value="Ac_transferase_dom_sf"/>
</dbReference>
<dbReference type="Proteomes" id="UP000252586">
    <property type="component" value="Unassembled WGS sequence"/>
</dbReference>
<dbReference type="InterPro" id="IPR016039">
    <property type="entry name" value="Thiolase-like"/>
</dbReference>
<dbReference type="Gene3D" id="3.30.70.3290">
    <property type="match status" value="3"/>
</dbReference>
<feature type="compositionally biased region" description="Polar residues" evidence="9">
    <location>
        <begin position="7062"/>
        <end position="7079"/>
    </location>
</feature>
<comment type="pathway">
    <text evidence="1">Antibiotic biosynthesis.</text>
</comment>
<dbReference type="GO" id="GO:0016491">
    <property type="term" value="F:oxidoreductase activity"/>
    <property type="evidence" value="ECO:0007669"/>
    <property type="project" value="InterPro"/>
</dbReference>
<evidence type="ECO:0000256" key="5">
    <source>
        <dbReference type="ARBA" id="ARBA00022737"/>
    </source>
</evidence>
<dbReference type="Gene3D" id="3.40.50.720">
    <property type="entry name" value="NAD(P)-binding Rossmann-like Domain"/>
    <property type="match status" value="6"/>
</dbReference>
<feature type="domain" description="Carrier" evidence="10">
    <location>
        <begin position="1839"/>
        <end position="1916"/>
    </location>
</feature>
<evidence type="ECO:0000256" key="2">
    <source>
        <dbReference type="ARBA" id="ARBA00022450"/>
    </source>
</evidence>
<dbReference type="SMART" id="SM00826">
    <property type="entry name" value="PKS_DH"/>
    <property type="match status" value="1"/>
</dbReference>
<evidence type="ECO:0000313" key="14">
    <source>
        <dbReference type="Proteomes" id="UP000252586"/>
    </source>
</evidence>
<feature type="compositionally biased region" description="Low complexity" evidence="9">
    <location>
        <begin position="3790"/>
        <end position="3804"/>
    </location>
</feature>
<dbReference type="Pfam" id="PF00109">
    <property type="entry name" value="ketoacyl-synt"/>
    <property type="match status" value="5"/>
</dbReference>
<dbReference type="PROSITE" id="PS00606">
    <property type="entry name" value="KS3_1"/>
    <property type="match status" value="4"/>
</dbReference>
<keyword evidence="6" id="KW-0511">Multifunctional enzyme</keyword>
<dbReference type="EMBL" id="QNRE01000006">
    <property type="protein sequence ID" value="RBO90170.1"/>
    <property type="molecule type" value="Genomic_DNA"/>
</dbReference>
<feature type="domain" description="Ketosynthase family 3 (KS3)" evidence="11">
    <location>
        <begin position="5878"/>
        <end position="6303"/>
    </location>
</feature>
<dbReference type="SMART" id="SM00827">
    <property type="entry name" value="PKS_AT"/>
    <property type="match status" value="2"/>
</dbReference>
<feature type="domain" description="PKS/mFAS DH" evidence="12">
    <location>
        <begin position="2628"/>
        <end position="2912"/>
    </location>
</feature>
<evidence type="ECO:0000313" key="13">
    <source>
        <dbReference type="EMBL" id="RBO90170.1"/>
    </source>
</evidence>
<dbReference type="SUPFAM" id="SSF47336">
    <property type="entry name" value="ACP-like"/>
    <property type="match status" value="4"/>
</dbReference>
<dbReference type="SMART" id="SM01294">
    <property type="entry name" value="PKS_PP_betabranch"/>
    <property type="match status" value="1"/>
</dbReference>
<dbReference type="Pfam" id="PF08659">
    <property type="entry name" value="KR"/>
    <property type="match status" value="4"/>
</dbReference>
<dbReference type="InterPro" id="IPR014043">
    <property type="entry name" value="Acyl_transferase_dom"/>
</dbReference>
<keyword evidence="14" id="KW-1185">Reference proteome</keyword>
<dbReference type="SMART" id="SM00825">
    <property type="entry name" value="PKS_KS"/>
    <property type="match status" value="5"/>
</dbReference>
<evidence type="ECO:0000256" key="1">
    <source>
        <dbReference type="ARBA" id="ARBA00004792"/>
    </source>
</evidence>
<feature type="region of interest" description="Disordered" evidence="9">
    <location>
        <begin position="7040"/>
        <end position="7080"/>
    </location>
</feature>
<feature type="region of interest" description="Disordered" evidence="9">
    <location>
        <begin position="1294"/>
        <end position="1322"/>
    </location>
</feature>
<dbReference type="Pfam" id="PF14765">
    <property type="entry name" value="PS-DH"/>
    <property type="match status" value="3"/>
</dbReference>
<dbReference type="InterPro" id="IPR016035">
    <property type="entry name" value="Acyl_Trfase/lysoPLipase"/>
</dbReference>
<dbReference type="InterPro" id="IPR049551">
    <property type="entry name" value="PKS_DH_C"/>
</dbReference>
<feature type="region of interest" description="Disordered" evidence="9">
    <location>
        <begin position="1811"/>
        <end position="1836"/>
    </location>
</feature>
<dbReference type="InterPro" id="IPR036736">
    <property type="entry name" value="ACP-like_sf"/>
</dbReference>
<evidence type="ECO:0000259" key="11">
    <source>
        <dbReference type="PROSITE" id="PS52004"/>
    </source>
</evidence>
<feature type="domain" description="Ketosynthase family 3 (KS3)" evidence="11">
    <location>
        <begin position="2054"/>
        <end position="2479"/>
    </location>
</feature>
<feature type="region of interest" description="C-terminal hotdog fold" evidence="8">
    <location>
        <begin position="5006"/>
        <end position="5144"/>
    </location>
</feature>
<dbReference type="InterPro" id="IPR014031">
    <property type="entry name" value="Ketoacyl_synth_C"/>
</dbReference>
<dbReference type="InterPro" id="IPR009081">
    <property type="entry name" value="PP-bd_ACP"/>
</dbReference>
<dbReference type="CDD" id="cd00833">
    <property type="entry name" value="PKS"/>
    <property type="match status" value="5"/>
</dbReference>
<dbReference type="SUPFAM" id="SSF53901">
    <property type="entry name" value="Thiolase-like"/>
    <property type="match status" value="5"/>
</dbReference>
<dbReference type="Gene3D" id="1.10.1200.10">
    <property type="entry name" value="ACP-like"/>
    <property type="match status" value="4"/>
</dbReference>
<dbReference type="Pfam" id="PF13602">
    <property type="entry name" value="ADH_zinc_N_2"/>
    <property type="match status" value="1"/>
</dbReference>
<dbReference type="InterPro" id="IPR020807">
    <property type="entry name" value="PKS_DH"/>
</dbReference>
<gene>
    <name evidence="13" type="ORF">DFR74_10654</name>
</gene>
<feature type="region of interest" description="C-terminal hotdog fold" evidence="8">
    <location>
        <begin position="1060"/>
        <end position="1195"/>
    </location>
</feature>
<dbReference type="CDD" id="cd08953">
    <property type="entry name" value="KR_2_SDR_x"/>
    <property type="match status" value="1"/>
</dbReference>
<feature type="compositionally biased region" description="Basic and acidic residues" evidence="9">
    <location>
        <begin position="3961"/>
        <end position="3971"/>
    </location>
</feature>
<sequence length="7645" mass="799488">MLRITKQGLRVWWCFMSDGEYELRVVLTKALRRIEELESARREPIAIIGMGCRFPGGVDDPDRFWALLAAGADAIVETPSARVPVADDAPRGANRRAGLLAGPVDVLDADFFGIAPREAAAMDPQQRLILEVAWEAMEDAALAPGAGESRAGVFLGVSWQEYQRAITPDGVRSVDAHTLTGTMPSIVAGRVSYLLGLRGPAVAIDTACSSSLVAVHQAVTSLRAGECEVALAGGVNLLQSELTTEALARMGALSPDGHCRPFDAAANGYVRGEGAGVVVLKRLSRAVADGDDIRAVIRGSAVNHDGRSLGLTAPNPVAQTELVRTALADAGCVAEQIDYLEAHGTGTPLGDPIEIEALAQVFPARLDESVVRIGSVKAQIGHLEAAAGIAGLIKTVLMFEHGTIPRQPGFGTVNPRIVLAGSAFEIAREDVPWPSGAVPRRAGVSSFGFAGTNAHVVLEEAPALPDGEAVPERPELLVLSARTESAVAASAERYRARLVSGDLPLPEVAATAALGRQHFSRRRVAVARSVEEAVDALGAAVPVPEYERAPRITVLFTGQGSQYAGMGRALFGRFPVFRDEFERCDRAAGVLAGGLRLRDLLFDADDVALARTEYAQPVLFAVEWAAARLWESWGVRPVAVVGHSLGELVAAAVAGAFGPEEGVRLAVVRGRLMQGAPRGAMAALFAAPEDFAEGLAELADSVAIAAVNAPGQFVVSGSASGVRRLRDAAEARGVRAVELPGDTAFHSPLLDPVLDEFERAAADVLGSPRTPAIPLVSNIAGVQVDSLDSRHWRDHARSAVRFADSLRAAEGFDTDLYLEVGPHPVLLGFGRQVLDGDPARWLATMHRAAVDETPTLTSLGEIYRRGGEIDWGAVFPGEVRRRHGLPTYPFERRRYVVSDRAAEVGCAAVAAAAPAGDVPVGSAFDLVGDTVAPAGSVTGPARGAPVPVDSATAQVGRASVPIGGAAAPAYLAEHRYRGWAIVPAAYLAVTALRAVGEGHELRDFAVTRALPVEQLTPPRLSAAADGIEVAFDAGAATALLVRSGADHAADREDSTRAGGSTVRDSDEFYRWCAGFGLEFGSAFRWITGLRGDGARITAQLERPAALAVDPTATLVCLVDAAVQTGLALYERGGAAHLPIGIGRLRLHGAFEGSIARAVATRTGPTVSVRLFDGFGNLVAEMDEITYAATETARTALAVELPRDESAPDSATGTTNAVPIRTVRWRRMAGVGAATTRSWLVFGTGAETVAAGLCSAGQAVRIAARGADRPTSRVLVHGAVAGGFADSAAPATESGAGAGYVAPGSAHESGDAAPSLTPPGSSFGPENLSGHALVYVLSGDAEDPDTAATAVSELLTLVRTAADTVDAGPLFVVTTGATAVLPGDRVRPAADALRGLCAVVRTELPELRCRTIDVPGDELGAAHLVDELRSDAETPEVSLRAGVRYVPVRVQHSPPAPDAAVRPDAAYLITGGFGALGGHVAELLVECGARTLVLVGRNTPGERASATIARARAAGVRIDTVTLDLGDRSALAALIARFGNDLPPLRGILHCAGVTDDAPLIQQTPERVRAVFAGKSRGAWHLHELTAGLPLDLFVLFSSVSAVIGTAGQANYAAANAYLDGLAELRLADGLPAVSIQWGPWAATGMAAALIPTAVAAWHRKGVGLLDPVAGRHILHRLLTARGVYSVHPDPSGLLAPTPTPQVSSTSPMIGATESTAEESLSRPSRAESRFECELDRPAASEPSAMPDAVPSLAQGAEVGFAVESESSAAPGAVRSLAQGAVPESAMETEPTHPSGRLAGAESAMETGAVTLPRLRPAQDPVAGSDTTRQVDPHPESAPVRAHADLTALVERHAAAALGRTDGVPPRTPLRDLGMDSMMAVDLRNTLSDELHVRLPATLLFNHPTVTAVASELAKLVAAGSAESFKPGAQLAPHPPALAASSLTAAAPGAAVADTVDAADGAVPESAAAAAVAVPAAAAFAAALQPAATAPPAAEVAHIAEPDAANVAAVANTADTGTTGMTAAATGTATTAGAVAAPRIVTAAVSAEAPEASVTDPIAIIGVGCRYPGDVHGPDDLWQLLISETDAVSEVPPSRWDVDAYFDADPDADGKTYTRWGGFVHGVEDFDAGFFGISAGEARMLDPQQRLLLEVTWEAVEHAGIPAHAVAGSRTGVFTGLMSQDYAERMARANIAPDAWFGTGNLASVASGRLSYFLGAQGPSLTVDTACSSSLVAVHLAARSLRAGESDLAVACGATVVLTPSLDIYFARARGLAADGRCKSFDARADGVVWSDGAGALILKRLADARRDGDRVLAVIRGTAVNSDGRSQGLSAPNGPAQERVIRAALDDAGIDGDTVDYVEAHGTGTALGDPVEVEAIAATLAEHRPADRPVWIGSVKSNLGHTQAAAGIANIVKVVESLRHEYIPASLHFRTGNPHIDWDRLGVRVADTGRAWARGERVRRAGISAFGISGTNAHIILEEAPSTTDEAREQTAAVPVLHKGSHLLAVSAVNVPALKELSSRYADFLDAHPDTDPRRLCAAANAGRTHFAERVVLLFDDLDQATAGLRAVGSGAAEPGALLRLGASPSEAQDALARRYLGGDEIDWAGEYPDYRGGSLDLPHYPFQRKRHWLDLEDVRQVRGRPAASGEVYELPIVPESFDHHRLHGIPTVPAAWMCARLGDVAAHLPGTWRIERLTLVTPLAVRAASVVGLELTPDDTGYAVVFRSENVDGGVVARAVLRPSAIEVVPYLVGGLREEPGGAAGNLGSDRRHTVLGTVADPWSTYYDRIAAHGLTLGPDHRRGLRFHRSGPNEATAVLRAPTTVDTALLDSCLHGLALTADGTQRNLFLPTAIDRLEILAQPASGTDRLTLRVRITEPGDRVVVGDLTLSDAEGHVLVRADGICLMAAVDPEGVAGTERRNPLVRFDATNSDATRISSPASRIADLLHHIAWEPAEARQSVEATGRWWVLGGGTLGAAIADHLTARDADAVLIETPTESDDPPSDSPLAGLLDAVAGRDERVLPGSPPSPVGVVVAWTGTPIPVLVSTVLRLVTHLAESGAAPRALWLVTTGAQRVVPGDRPDPEQALLWGIGRVLRTEHPELRCRLLDLEHGRLPSTDSLAAALFSSSGEELALRDDRVLSARVAPGLASDDTDYRIQADRSGELDRVRIVSAPRRSPEPGEVQIEVTATGVNSSDVWSARGLRTSGPASLGRECVGRISAVGAKVTGLAIGDRVVALADGSLAGWVNVPRTLVAPAPAHLSDTECATLPIAFASAWCALVDLGNLRRGGRVMVHAPADGFGIAAVQVAVYLGAELVVTPALRRWAAEHGHDLGAVPDWRARDFVADMWDRSGGAGFDVVLSAVTPEFADTGLALLNPRGQLVEVFDAEQVRPVAEGVNVPVGEVEEMRPGLSDAERVRPRTEAELRATVEGRLMRSGPDDGQTYSGVGRAGGAANHAPHQGPHRAGLPRLDLAEIGTDRLGVALARIAALADEGVLRPLPHTVHPAAEAATALRKVWQRDHPGRVVVRSEAAVLPTITDDGTYIVTGAFGGLGAAAVRWLAERGARHLLLVARSAPDETGRSLVNTLRDKGISVVTRQADVGDSAAVAALLGGLPAAGLPPLHGIVHCAGVLDDGVLTGQSWERFQAVLAAKYTAARHFDELTRGDSLRLFLTYSSVAGVLGTPGQANYAAANAALDALAWRRRAEGLPALSVAWGPFADVGMAAGQDALLARLTRAGLPPLTAPDATLALNHFLTTAATAPGVFDFVPDRWYANYPAQPSPSADPSTTRASGGSVDDVSGRGAATRTADQSPGEPRSLSSNHREPGIDHWITVVQQVTMRVLDRSAPLDPDQPLHDNGVDSLTGMELRAALATELGAPLPAALVFDYPTVREIAGLLQRKSRALGDVMGSSKHPVPQPGPLDGIVSTSVTPVPPRGDSRPRTPEPGAAGSFALNQPSADEGERYRGERNRAAGSAPHRAADSADDDPIVIVGMACRFPGGVRTPEQFWQLLRDGRDAVTEVPPERWDIDRFFDPDPAALGTMYTRWGGFLDGVDEFDAEFFGIGAAEARAMDPQQRLLLETAWEAVERSGRAPGGLSGSDAGVFVGLCFSEYPGTRTAALDPAAVGAYSVIGSAPSVAAGRLAYTLGLRGPALTLDTACSSSLVALQSASDSLRAGRCDLALVGGVNLQLAPETTLGFCRIGALSPDGRSRAFGAAASGYVRADGCGVLVVTRLSSARRNGDRVLAVVRGIAVNHDGRSNGLTAPNGSAQRRVLADALSRAGMDPDQIAYVETHGTGTPLGDPIEAGALADVYGVARTHPLLIGSVKSNIGHAEAAAGVAGVIKAVLMLEHGHIPPSLHADPPNPHIPWDSVPLRVATTSHPWPDTTGPRAVGVSSFGMSGTNAHVILSAPEPSYERASGAGPAVATPTGSGAARLLVLSARTETALAELADRWSNTLHSNESRFEDLACTAAVARTHFEHRIAVVAQDAEIAARELTSGTVLRGRVDRAAVPAIGVLFTGQGSQYPGMARGLFESEPVFREALEHCDTVLGPIEDGIGLLDALYGPAADRLERTVFAQPALFAVEWALWCLWRDWGLTPAAVLGHSVGEYVAACAAGAMDPDDALGLVATRGRLMQSLPGDGAMLAVDASATQVESHLGRYPALSVAGYNSPRQIVVAGGRHDLAALREELGHEGIRCAPLPVSHAFHSARMDPILDDLAAAAAHLPATEPALPLVSSVTGTLMTGPFTPRYWADQARQPVRFAPGLEALSERGIGLFLEVGPSATLSVLGRRTLPESATFVPSLHRGTDDATAISTSLGHLYTAGAALHWERVFRGHHARSVPAPTYPFQRQRYWIDAAPSAGARSGLFEGGMARPVRAATSGPEIEFTLTLDAAAPGYLGDHRLGGDIVVPGAWFVTTIYTAAQELTVDHPLALDDFVIVTGLTLTGRHLVHLRFVPEAAGFAVAVSSENPDGRQVHARARLTHETSAAERSSLDDLQARCEDHQDPSNFYAALADSGLHYGPAFRRIIGLRRIDGEALATLSCGEFDGTPTHPVLLDAGLHTLYAAMAPESRAHTWVPVAIDRVIAAATLRRTRYAHVRVFEQGERVVVARVRLLDEEGGPVLTADGVRVMRTTERSDRITTARGSYRMIWRAVDPAPTGPVSGRWLVVSDGPLGSDIASELRSRGAEVAVARPGRGLSFEPNGELRVDLASPAAVRALLAAAGDGHTPISGIVYAPGITGFGPDEATDAVVGALHFTQAAVGAGVGALRVLTRNAQPVEPVENVLPDGAALWGFARSVQLEHPEIGCHVIDYDANTPMSRLVDEVAFGGPAVQSDLPEGVPKTWSEGSVTPSASPGGLPTAESGHSSLEPLASLSTAGSGHTSVGPLESLPSIGAGHSAPPSALRERTQPFGQTALRGERRYVPRLAPETALAPIEPARFAPPAPAPDRTILITGGTGGIGLTLAEWFVNRGARTLVLLSRGASDTDNATIDRLRERARVEVWSADTADRDALAAVLERVSRELAPLDGVVHLAGVRDDGMLTGLDADRVRSVLTPKLHGARHLHDLTAHLPLRFFVLFSSAAGVVGLPGQAAYGAANAYLDALAEARAAAGLPALALAWGPWADTGMVRQLSDTDVARLAARGYGLLLARDALETLGGALDSAASGTLTVLPIDPAAARTPDLPEVLLDLLGPVDNPVGDAPDPLRLPASDPAGASTDLRSELEALVRRCLGLAPDADLDRPLHELGLDSVAAMEIRDDLSRATGHRLPATLAFEYPTPRAVADHLADLGTRAAPGSHRNSTPAPGASVRPPRAESDTVSIGATHLRSDSVSFHRQSDPVGEIPSAAGMHATPDFATAASAAALWTPAVGSGDIAIVGVSGRYPGAPDLDAYWRVLAEARDCVTEIPTERWDHSRYFHPGRHHPHTAYTKWGGFLDDVDCFDPLFFAISPREAEVMDPQERLFLQTAWAAMEDAGYHRGELARVGLRPEDAGVFVGVMWGTYQMFGAEESRLGRGTLPASTFWSIPNRVSHALDLQGPSMAVDTACSSSLSALHLACQSLRTGETRLAVVGGVNLSLHPYKFVALSQGQFASTDGRCRSFGADGDGYVAGEGVGALVLRPLADAEAAGDTIHAVIKGTAVNHGGRVNGFTVPNPTVQAAVIRRALRAGGVDPATVSYIEAHGTGTALGDPIEIAGLAQVFGGAPSTIPLGSVKSNIGHLEAAAGVAALTKVLLQLRHDTIVPSLHSVPPNPNIDFGGTPFVVPDRALAWPVSGGPRRATVSSFGAGGANANVVLEEYVDRRPRTAWHGDQIVPVSARDTERLAAYVADLERFLADRQPDLGDLAFTMQVGRAPGTARAAFVAGDLGELRAELRAWIENRDGARDSARAAADPTVARWLRGERVDWEAVRGSGSRRRISLPTYPFARERYWIPDVVGTEPAAEVLSARADGMENESVPRAHNGTSSAQSAPHRLLVPHWTRADATPGALPAATVIVYDEHTPAAIVTALAATANPARMIRVGTHGVDRADFAAGVERGRAATADGPDYVIDLCDLVPAQAVPSVDFGRIGLYRGLLEARTAPLVLVHLSAGDPSTAPLAGLVAGLAEESRDVRTRTVELTADPVATLDPERLRALLGAEYATDDGAVRVRYRHGVREAADLTEITAGRPGFVIDPARTYVITGGTRGLGAEFAAELVERGARRLAILARDPLPPESDWARISTETGPVAEKVRALLRLRERGATVRTYFGPLTDATALAEFFAGIRAELGPFGGVLHCAGAVSTESPAFVRKTAAGIDAVLAPKLAGTRALAETLAADRPDFFVLFSSVSAVLPSLAVGLSDYAMANAWLDRFAEAQHLAGRPWFRSVNWPSFRDTGFGAAETTAYRATGLPTLTAAEGFDLLDTLLGSGTLPVAMPYTGAPLNLPVRARTARIAQPAVSRSEHRVAPTVSRATPSGAYADLVAVFSDELKLPPERFEGDRRFEEYGADSVLIASAVRRIEELLGEPFDPALVLEYPSLNDLAALLTERYPARYGTNSVPAEGGSNGLRGGRSTEHGNGSPSASEPSTPNVTGRQRFRTFESDAGRRAAEPIAVVGIGCRLPGGDDPESFWRMLAGGGFPVREVDPLRWDPARFYRPNGGGAGTTNSKWGGFVDGIDLFDPGYFGITDEAAWQMDPLQRLLLESAVLATHDAGYHRDELAGRRIGVYAGSRTANYFGRIPVADRHTIVGIGQNFIAARISDHFDWHAANVVLDSACSSSLVAVHLACQALRSGELDAALAGGVEVLLDEMPYVTLAAAGVLSPHGRCATFDQTADGFVPGEGAALMMLKRLDDAVADGDRIYAVLRGSAVGNDGHTMGITTPNMRAQIDVITAALAAAGLSPDDLSYVEAHGTGTMIGDPIELKALATVLGERRDLPPCAVGSVKTNIGHLLSAAGIAGAVKTVLAVHHAALPPSLHCPNLNPRFAFAGSPLRVTRELSPWSPADGRARVAGVSSFGFGGTNAHLIVAQAPAHHAVRNPLPAPAFRKRSFLLPRAESAGPVPVTSGFGSVEPFGSADPRVPLGVPVDRPRGESVTAPLSSEDVPVEARGPVESATGQPAAEPPTGPPSGSLVAQRVPRPAPLESAAPVAASFLRLESLS</sequence>
<feature type="region of interest" description="N-terminal hotdog fold" evidence="8">
    <location>
        <begin position="939"/>
        <end position="1053"/>
    </location>
</feature>
<dbReference type="InterPro" id="IPR020841">
    <property type="entry name" value="PKS_Beta-ketoAc_synthase_dom"/>
</dbReference>
<dbReference type="Pfam" id="PF02801">
    <property type="entry name" value="Ketoacyl-synt_C"/>
    <property type="match status" value="5"/>
</dbReference>
<dbReference type="InterPro" id="IPR016036">
    <property type="entry name" value="Malonyl_transacylase_ACP-bd"/>
</dbReference>
<dbReference type="InterPro" id="IPR020806">
    <property type="entry name" value="PKS_PP-bd"/>
</dbReference>
<feature type="region of interest" description="N-terminal hotdog fold" evidence="8">
    <location>
        <begin position="2628"/>
        <end position="2760"/>
    </location>
</feature>
<evidence type="ECO:0000256" key="4">
    <source>
        <dbReference type="ARBA" id="ARBA00022679"/>
    </source>
</evidence>
<feature type="domain" description="Carrier" evidence="10">
    <location>
        <begin position="5721"/>
        <end position="5797"/>
    </location>
</feature>
<accession>A0A366DJB1</accession>
<dbReference type="CDD" id="cd05195">
    <property type="entry name" value="enoyl_red"/>
    <property type="match status" value="1"/>
</dbReference>
<dbReference type="GO" id="GO:0004315">
    <property type="term" value="F:3-oxoacyl-[acyl-carrier-protein] synthase activity"/>
    <property type="evidence" value="ECO:0007669"/>
    <property type="project" value="InterPro"/>
</dbReference>
<reference evidence="13 14" key="1">
    <citation type="submission" date="2018-06" db="EMBL/GenBank/DDBJ databases">
        <title>Genomic Encyclopedia of Type Strains, Phase IV (KMG-IV): sequencing the most valuable type-strain genomes for metagenomic binning, comparative biology and taxonomic classification.</title>
        <authorList>
            <person name="Goeker M."/>
        </authorList>
    </citation>
    <scope>NUCLEOTIDE SEQUENCE [LARGE SCALE GENOMIC DNA]</scope>
    <source>
        <strain evidence="13 14">DSM 44599</strain>
    </source>
</reference>
<comment type="caution">
    <text evidence="13">The sequence shown here is derived from an EMBL/GenBank/DDBJ whole genome shotgun (WGS) entry which is preliminary data.</text>
</comment>
<feature type="domain" description="Ketosynthase family 3 (KS3)" evidence="11">
    <location>
        <begin position="7095"/>
        <end position="7515"/>
    </location>
</feature>
<dbReference type="Pfam" id="PF21089">
    <property type="entry name" value="PKS_DH_N"/>
    <property type="match status" value="1"/>
</dbReference>
<feature type="region of interest" description="Disordered" evidence="9">
    <location>
        <begin position="1691"/>
        <end position="1745"/>
    </location>
</feature>
<dbReference type="SMART" id="SM00829">
    <property type="entry name" value="PKS_ER"/>
    <property type="match status" value="1"/>
</dbReference>
<dbReference type="Pfam" id="PF16197">
    <property type="entry name" value="KAsynt_C_assoc"/>
    <property type="match status" value="3"/>
</dbReference>
<dbReference type="Pfam" id="PF00698">
    <property type="entry name" value="Acyl_transf_1"/>
    <property type="match status" value="2"/>
</dbReference>
<evidence type="ECO:0000256" key="7">
    <source>
        <dbReference type="ARBA" id="ARBA00023315"/>
    </source>
</evidence>
<keyword evidence="7" id="KW-0012">Acyltransferase</keyword>
<dbReference type="Gene3D" id="3.90.180.10">
    <property type="entry name" value="Medium-chain alcohol dehydrogenases, catalytic domain"/>
    <property type="match status" value="2"/>
</dbReference>
<keyword evidence="2" id="KW-0596">Phosphopantetheine</keyword>
<dbReference type="Gene3D" id="3.10.129.110">
    <property type="entry name" value="Polyketide synthase dehydratase"/>
    <property type="match status" value="3"/>
</dbReference>
<dbReference type="InterPro" id="IPR032821">
    <property type="entry name" value="PKS_assoc"/>
</dbReference>
<dbReference type="InterPro" id="IPR054514">
    <property type="entry name" value="RhiE-like_linker"/>
</dbReference>
<feature type="region of interest" description="C-terminal hotdog fold" evidence="8">
    <location>
        <begin position="2775"/>
        <end position="2912"/>
    </location>
</feature>
<keyword evidence="3" id="KW-0597">Phosphoprotein</keyword>
<dbReference type="FunFam" id="3.40.47.10:FF:000019">
    <property type="entry name" value="Polyketide synthase type I"/>
    <property type="match status" value="4"/>
</dbReference>
<feature type="compositionally biased region" description="Polar residues" evidence="9">
    <location>
        <begin position="5379"/>
        <end position="5388"/>
    </location>
</feature>
<dbReference type="Gene3D" id="3.40.366.10">
    <property type="entry name" value="Malonyl-Coenzyme A Acyl Carrier Protein, domain 2"/>
    <property type="match status" value="2"/>
</dbReference>
<feature type="region of interest" description="Disordered" evidence="9">
    <location>
        <begin position="5798"/>
        <end position="5853"/>
    </location>
</feature>
<feature type="domain" description="Carrier" evidence="10">
    <location>
        <begin position="3826"/>
        <end position="3902"/>
    </location>
</feature>
<feature type="region of interest" description="N-terminal hotdog fold" evidence="8">
    <location>
        <begin position="4873"/>
        <end position="4993"/>
    </location>
</feature>
<dbReference type="PROSITE" id="PS00012">
    <property type="entry name" value="PHOSPHOPANTETHEINE"/>
    <property type="match status" value="2"/>
</dbReference>
<dbReference type="GO" id="GO:0004312">
    <property type="term" value="F:fatty acid synthase activity"/>
    <property type="evidence" value="ECO:0007669"/>
    <property type="project" value="TreeGrafter"/>
</dbReference>
<dbReference type="Pfam" id="PF08240">
    <property type="entry name" value="ADH_N"/>
    <property type="match status" value="1"/>
</dbReference>
<evidence type="ECO:0000256" key="3">
    <source>
        <dbReference type="ARBA" id="ARBA00022553"/>
    </source>
</evidence>
<feature type="compositionally biased region" description="Polar residues" evidence="9">
    <location>
        <begin position="1712"/>
        <end position="1722"/>
    </location>
</feature>
<evidence type="ECO:0000256" key="8">
    <source>
        <dbReference type="PROSITE-ProRule" id="PRU01363"/>
    </source>
</evidence>
<feature type="active site" description="Proton donor; for dehydratase activity" evidence="8">
    <location>
        <position position="5062"/>
    </location>
</feature>
<organism evidence="13 14">
    <name type="scientific">Nocardia puris</name>
    <dbReference type="NCBI Taxonomy" id="208602"/>
    <lineage>
        <taxon>Bacteria</taxon>
        <taxon>Bacillati</taxon>
        <taxon>Actinomycetota</taxon>
        <taxon>Actinomycetes</taxon>
        <taxon>Mycobacteriales</taxon>
        <taxon>Nocardiaceae</taxon>
        <taxon>Nocardia</taxon>
    </lineage>
</organism>
<dbReference type="CDD" id="cd08955">
    <property type="entry name" value="KR_2_FAS_SDR_x"/>
    <property type="match status" value="1"/>
</dbReference>
<feature type="active site" description="Proton donor; for dehydratase activity" evidence="8">
    <location>
        <position position="1119"/>
    </location>
</feature>
<dbReference type="Pfam" id="PF00550">
    <property type="entry name" value="PP-binding"/>
    <property type="match status" value="4"/>
</dbReference>
<dbReference type="SUPFAM" id="SSF52151">
    <property type="entry name" value="FabD/lysophospholipase-like"/>
    <property type="match status" value="2"/>
</dbReference>
<name>A0A366DJB1_9NOCA</name>
<dbReference type="InterPro" id="IPR014030">
    <property type="entry name" value="Ketoacyl_synth_N"/>
</dbReference>
<feature type="active site" description="Proton acceptor; for dehydratase activity" evidence="8">
    <location>
        <position position="4906"/>
    </location>
</feature>
<dbReference type="InterPro" id="IPR050091">
    <property type="entry name" value="PKS_NRPS_Biosynth_Enz"/>
</dbReference>
<dbReference type="PANTHER" id="PTHR43775">
    <property type="entry name" value="FATTY ACID SYNTHASE"/>
    <property type="match status" value="1"/>
</dbReference>
<dbReference type="SUPFAM" id="SSF50129">
    <property type="entry name" value="GroES-like"/>
    <property type="match status" value="1"/>
</dbReference>
<feature type="region of interest" description="Disordered" evidence="9">
    <location>
        <begin position="3908"/>
        <end position="3984"/>
    </location>
</feature>
<dbReference type="Gene3D" id="3.40.47.10">
    <property type="match status" value="5"/>
</dbReference>
<dbReference type="InterPro" id="IPR006162">
    <property type="entry name" value="Ppantetheine_attach_site"/>
</dbReference>
<dbReference type="Gene3D" id="1.10.1240.100">
    <property type="match status" value="1"/>
</dbReference>
<feature type="domain" description="Ketosynthase family 3 (KS3)" evidence="11">
    <location>
        <begin position="42"/>
        <end position="460"/>
    </location>
</feature>
<dbReference type="InterPro" id="IPR013154">
    <property type="entry name" value="ADH-like_N"/>
</dbReference>
<dbReference type="PROSITE" id="PS52019">
    <property type="entry name" value="PKS_MFAS_DH"/>
    <property type="match status" value="3"/>
</dbReference>
<dbReference type="InterPro" id="IPR011032">
    <property type="entry name" value="GroES-like_sf"/>
</dbReference>
<feature type="compositionally biased region" description="Basic and acidic residues" evidence="9">
    <location>
        <begin position="1724"/>
        <end position="1738"/>
    </location>
</feature>
<dbReference type="SMART" id="SM00823">
    <property type="entry name" value="PKS_PP"/>
    <property type="match status" value="4"/>
</dbReference>
<feature type="active site" description="Proton donor; for dehydratase activity" evidence="8">
    <location>
        <position position="2828"/>
    </location>
</feature>
<proteinExistence type="predicted"/>
<dbReference type="PROSITE" id="PS50075">
    <property type="entry name" value="CARRIER"/>
    <property type="match status" value="4"/>
</dbReference>
<dbReference type="PANTHER" id="PTHR43775:SF51">
    <property type="entry name" value="INACTIVE PHENOLPHTHIOCEROL SYNTHESIS POLYKETIDE SYNTHASE TYPE I PKS1-RELATED"/>
    <property type="match status" value="1"/>
</dbReference>
<dbReference type="STRING" id="1210090.GCA_001613185_04098"/>
<feature type="region of interest" description="Disordered" evidence="9">
    <location>
        <begin position="3778"/>
        <end position="3826"/>
    </location>
</feature>
<feature type="region of interest" description="Disordered" evidence="9">
    <location>
        <begin position="5338"/>
        <end position="5413"/>
    </location>
</feature>
<keyword evidence="4 13" id="KW-0808">Transferase</keyword>
<feature type="domain" description="PKS/mFAS DH" evidence="12">
    <location>
        <begin position="939"/>
        <end position="1195"/>
    </location>
</feature>
<evidence type="ECO:0000259" key="10">
    <source>
        <dbReference type="PROSITE" id="PS50075"/>
    </source>
</evidence>
<feature type="active site" description="Proton acceptor; for dehydratase activity" evidence="8">
    <location>
        <position position="974"/>
    </location>
</feature>
<dbReference type="SUPFAM" id="SSF51735">
    <property type="entry name" value="NAD(P)-binding Rossmann-fold domains"/>
    <property type="match status" value="8"/>
</dbReference>
<protein>
    <submittedName>
        <fullName evidence="13">Acyl transferase domain-containing protein</fullName>
    </submittedName>
</protein>
<dbReference type="InterPro" id="IPR036291">
    <property type="entry name" value="NAD(P)-bd_dom_sf"/>
</dbReference>
<dbReference type="OrthoDB" id="4516163at2"/>
<feature type="domain" description="Carrier" evidence="10">
    <location>
        <begin position="6959"/>
        <end position="7036"/>
    </location>
</feature>
<feature type="region of interest" description="Disordered" evidence="9">
    <location>
        <begin position="7555"/>
        <end position="7624"/>
    </location>
</feature>
<dbReference type="GO" id="GO:0006633">
    <property type="term" value="P:fatty acid biosynthetic process"/>
    <property type="evidence" value="ECO:0007669"/>
    <property type="project" value="InterPro"/>
</dbReference>
<dbReference type="InterPro" id="IPR049900">
    <property type="entry name" value="PKS_mFAS_DH"/>
</dbReference>
<feature type="domain" description="Ketosynthase family 3 (KS3)" evidence="11">
    <location>
        <begin position="3986"/>
        <end position="4411"/>
    </location>
</feature>
<feature type="active site" description="Proton acceptor; for dehydratase activity" evidence="8">
    <location>
        <position position="2661"/>
    </location>
</feature>
<dbReference type="SMART" id="SM00822">
    <property type="entry name" value="PKS_KR"/>
    <property type="match status" value="4"/>
</dbReference>
<evidence type="ECO:0000259" key="12">
    <source>
        <dbReference type="PROSITE" id="PS52019"/>
    </source>
</evidence>
<dbReference type="PROSITE" id="PS52004">
    <property type="entry name" value="KS3_2"/>
    <property type="match status" value="5"/>
</dbReference>
<dbReference type="InterPro" id="IPR049552">
    <property type="entry name" value="PKS_DH_N"/>
</dbReference>
<dbReference type="InterPro" id="IPR020843">
    <property type="entry name" value="ER"/>
</dbReference>
<dbReference type="GO" id="GO:0031177">
    <property type="term" value="F:phosphopantetheine binding"/>
    <property type="evidence" value="ECO:0007669"/>
    <property type="project" value="InterPro"/>
</dbReference>
<dbReference type="Pfam" id="PF22336">
    <property type="entry name" value="RhiE-like_linker"/>
    <property type="match status" value="1"/>
</dbReference>
<dbReference type="InterPro" id="IPR013968">
    <property type="entry name" value="PKS_KR"/>
</dbReference>
<dbReference type="InterPro" id="IPR042104">
    <property type="entry name" value="PKS_dehydratase_sf"/>
</dbReference>
<dbReference type="SUPFAM" id="SSF55048">
    <property type="entry name" value="Probable ACP-binding domain of malonyl-CoA ACP transacylase"/>
    <property type="match status" value="2"/>
</dbReference>
<keyword evidence="5" id="KW-0677">Repeat</keyword>
<dbReference type="InterPro" id="IPR057326">
    <property type="entry name" value="KR_dom"/>
</dbReference>
<dbReference type="InterPro" id="IPR018201">
    <property type="entry name" value="Ketoacyl_synth_AS"/>
</dbReference>
<evidence type="ECO:0000256" key="9">
    <source>
        <dbReference type="SAM" id="MobiDB-lite"/>
    </source>
</evidence>
<evidence type="ECO:0000256" key="6">
    <source>
        <dbReference type="ARBA" id="ARBA00023268"/>
    </source>
</evidence>
<feature type="domain" description="PKS/mFAS DH" evidence="12">
    <location>
        <begin position="4873"/>
        <end position="5144"/>
    </location>
</feature>